<protein>
    <submittedName>
        <fullName evidence="3">Histidine kinase</fullName>
    </submittedName>
</protein>
<keyword evidence="4" id="KW-1185">Reference proteome</keyword>
<evidence type="ECO:0000259" key="2">
    <source>
        <dbReference type="PROSITE" id="PS50222"/>
    </source>
</evidence>
<dbReference type="GO" id="GO:0016301">
    <property type="term" value="F:kinase activity"/>
    <property type="evidence" value="ECO:0007669"/>
    <property type="project" value="UniProtKB-KW"/>
</dbReference>
<feature type="chain" id="PRO_5015989391" evidence="1">
    <location>
        <begin position="27"/>
        <end position="137"/>
    </location>
</feature>
<feature type="domain" description="EF-hand" evidence="2">
    <location>
        <begin position="50"/>
        <end position="85"/>
    </location>
</feature>
<dbReference type="Gene3D" id="1.10.238.10">
    <property type="entry name" value="EF-hand"/>
    <property type="match status" value="2"/>
</dbReference>
<keyword evidence="3" id="KW-0808">Transferase</keyword>
<evidence type="ECO:0000313" key="4">
    <source>
        <dbReference type="Proteomes" id="UP000245926"/>
    </source>
</evidence>
<dbReference type="InterPro" id="IPR011992">
    <property type="entry name" value="EF-hand-dom_pair"/>
</dbReference>
<dbReference type="EMBL" id="CP029550">
    <property type="protein sequence ID" value="AWN43694.1"/>
    <property type="molecule type" value="Genomic_DNA"/>
</dbReference>
<sequence length="137" mass="14228">MSLRVSSSFAALALAFGVLSAPAAYAKPMSGASAIKMIDTDNDATIDLKEVEAVASATFDRLEKDADGTLDAKELKGRLSKAGLKQADPDNDGTIDKKEYLAAVGARFKAADPDNDGTLDAKELQSPAGKALLALIK</sequence>
<name>A0A2U8WBZ5_9HYPH</name>
<accession>A0A2U8WBZ5</accession>
<evidence type="ECO:0000256" key="1">
    <source>
        <dbReference type="SAM" id="SignalP"/>
    </source>
</evidence>
<feature type="domain" description="EF-hand" evidence="2">
    <location>
        <begin position="99"/>
        <end position="134"/>
    </location>
</feature>
<dbReference type="AlphaFoldDB" id="A0A2U8WBZ5"/>
<evidence type="ECO:0000313" key="3">
    <source>
        <dbReference type="EMBL" id="AWN43694.1"/>
    </source>
</evidence>
<dbReference type="InterPro" id="IPR002048">
    <property type="entry name" value="EF_hand_dom"/>
</dbReference>
<dbReference type="SUPFAM" id="SSF47473">
    <property type="entry name" value="EF-hand"/>
    <property type="match status" value="1"/>
</dbReference>
<dbReference type="RefSeq" id="WP_109894740.1">
    <property type="nucleotide sequence ID" value="NZ_CP029550.1"/>
</dbReference>
<reference evidence="4" key="1">
    <citation type="submission" date="2018-05" db="EMBL/GenBank/DDBJ databases">
        <title>Complete Genome Sequence of Methylobacterium sp. 17SD2-17.</title>
        <authorList>
            <person name="Srinivasan S."/>
        </authorList>
    </citation>
    <scope>NUCLEOTIDE SEQUENCE [LARGE SCALE GENOMIC DNA]</scope>
    <source>
        <strain evidence="4">17SD2-17</strain>
    </source>
</reference>
<dbReference type="KEGG" id="mets:DK389_28260"/>
<dbReference type="OrthoDB" id="8453759at2"/>
<organism evidence="3 4">
    <name type="scientific">Methylobacterium durans</name>
    <dbReference type="NCBI Taxonomy" id="2202825"/>
    <lineage>
        <taxon>Bacteria</taxon>
        <taxon>Pseudomonadati</taxon>
        <taxon>Pseudomonadota</taxon>
        <taxon>Alphaproteobacteria</taxon>
        <taxon>Hyphomicrobiales</taxon>
        <taxon>Methylobacteriaceae</taxon>
        <taxon>Methylobacterium</taxon>
    </lineage>
</organism>
<dbReference type="GO" id="GO:0005509">
    <property type="term" value="F:calcium ion binding"/>
    <property type="evidence" value="ECO:0007669"/>
    <property type="project" value="InterPro"/>
</dbReference>
<proteinExistence type="predicted"/>
<dbReference type="PROSITE" id="PS50222">
    <property type="entry name" value="EF_HAND_2"/>
    <property type="match status" value="2"/>
</dbReference>
<keyword evidence="1" id="KW-0732">Signal</keyword>
<keyword evidence="3" id="KW-0418">Kinase</keyword>
<dbReference type="Pfam" id="PF13202">
    <property type="entry name" value="EF-hand_5"/>
    <property type="match status" value="2"/>
</dbReference>
<feature type="signal peptide" evidence="1">
    <location>
        <begin position="1"/>
        <end position="26"/>
    </location>
</feature>
<dbReference type="PROSITE" id="PS00018">
    <property type="entry name" value="EF_HAND_1"/>
    <property type="match status" value="1"/>
</dbReference>
<dbReference type="InterPro" id="IPR018247">
    <property type="entry name" value="EF_Hand_1_Ca_BS"/>
</dbReference>
<dbReference type="Proteomes" id="UP000245926">
    <property type="component" value="Chromosome"/>
</dbReference>
<gene>
    <name evidence="3" type="ORF">DK389_28260</name>
</gene>